<proteinExistence type="predicted"/>
<organism evidence="2 3">
    <name type="scientific">Streptomyces rubiginosohelvolus</name>
    <dbReference type="NCBI Taxonomy" id="67362"/>
    <lineage>
        <taxon>Bacteria</taxon>
        <taxon>Bacillati</taxon>
        <taxon>Actinomycetota</taxon>
        <taxon>Actinomycetes</taxon>
        <taxon>Kitasatosporales</taxon>
        <taxon>Streptomycetaceae</taxon>
        <taxon>Streptomyces</taxon>
    </lineage>
</organism>
<dbReference type="InterPro" id="IPR035897">
    <property type="entry name" value="Toll_tir_struct_dom_sf"/>
</dbReference>
<dbReference type="PROSITE" id="PS50104">
    <property type="entry name" value="TIR"/>
    <property type="match status" value="1"/>
</dbReference>
<comment type="caution">
    <text evidence="2">The sequence shown here is derived from an EMBL/GenBank/DDBJ whole genome shotgun (WGS) entry which is preliminary data.</text>
</comment>
<evidence type="ECO:0000313" key="2">
    <source>
        <dbReference type="EMBL" id="MFD4825490.1"/>
    </source>
</evidence>
<name>A0ABW6F847_9ACTN</name>
<keyword evidence="2" id="KW-0675">Receptor</keyword>
<evidence type="ECO:0000259" key="1">
    <source>
        <dbReference type="PROSITE" id="PS50104"/>
    </source>
</evidence>
<dbReference type="Proteomes" id="UP001598352">
    <property type="component" value="Unassembled WGS sequence"/>
</dbReference>
<protein>
    <submittedName>
        <fullName evidence="2">Toll/interleukin-1 receptor domain-containing protein</fullName>
    </submittedName>
</protein>
<sequence length="173" mass="18925">MIYTPAEVKGLTPVRDAAVLRARQQPDLRDVFLCHAWDDRRGAARELCDLLEAEGVSVWFSEKDIALGLPFMREIDRGLARSRTGLVLVTPALLRRIDHGGVSDKELSELLARDLLLPVIHETTYGELRDISPLLASRNGLDTADDSMAVIAAKVAELVAVEDDLTAPSTPAN</sequence>
<dbReference type="SUPFAM" id="SSF52200">
    <property type="entry name" value="Toll/Interleukin receptor TIR domain"/>
    <property type="match status" value="1"/>
</dbReference>
<keyword evidence="3" id="KW-1185">Reference proteome</keyword>
<gene>
    <name evidence="2" type="ORF">ACFWOQ_23265</name>
</gene>
<dbReference type="EMBL" id="JBHXKZ010000020">
    <property type="protein sequence ID" value="MFD4825490.1"/>
    <property type="molecule type" value="Genomic_DNA"/>
</dbReference>
<feature type="domain" description="TIR" evidence="1">
    <location>
        <begin position="27"/>
        <end position="159"/>
    </location>
</feature>
<dbReference type="InterPro" id="IPR000157">
    <property type="entry name" value="TIR_dom"/>
</dbReference>
<accession>A0ABW6F847</accession>
<reference evidence="2 3" key="1">
    <citation type="submission" date="2024-09" db="EMBL/GenBank/DDBJ databases">
        <title>The Natural Products Discovery Center: Release of the First 8490 Sequenced Strains for Exploring Actinobacteria Biosynthetic Diversity.</title>
        <authorList>
            <person name="Kalkreuter E."/>
            <person name="Kautsar S.A."/>
            <person name="Yang D."/>
            <person name="Bader C.D."/>
            <person name="Teijaro C.N."/>
            <person name="Fluegel L."/>
            <person name="Davis C.M."/>
            <person name="Simpson J.R."/>
            <person name="Lauterbach L."/>
            <person name="Steele A.D."/>
            <person name="Gui C."/>
            <person name="Meng S."/>
            <person name="Li G."/>
            <person name="Viehrig K."/>
            <person name="Ye F."/>
            <person name="Su P."/>
            <person name="Kiefer A.F."/>
            <person name="Nichols A."/>
            <person name="Cepeda A.J."/>
            <person name="Yan W."/>
            <person name="Fan B."/>
            <person name="Jiang Y."/>
            <person name="Adhikari A."/>
            <person name="Zheng C.-J."/>
            <person name="Schuster L."/>
            <person name="Cowan T.M."/>
            <person name="Smanski M.J."/>
            <person name="Chevrette M.G."/>
            <person name="De Carvalho L.P.S."/>
            <person name="Shen B."/>
        </authorList>
    </citation>
    <scope>NUCLEOTIDE SEQUENCE [LARGE SCALE GENOMIC DNA]</scope>
    <source>
        <strain evidence="2 3">NPDC058428</strain>
    </source>
</reference>
<dbReference type="Pfam" id="PF13676">
    <property type="entry name" value="TIR_2"/>
    <property type="match status" value="1"/>
</dbReference>
<dbReference type="Gene3D" id="3.40.50.10140">
    <property type="entry name" value="Toll/interleukin-1 receptor homology (TIR) domain"/>
    <property type="match status" value="1"/>
</dbReference>
<evidence type="ECO:0000313" key="3">
    <source>
        <dbReference type="Proteomes" id="UP001598352"/>
    </source>
</evidence>
<dbReference type="RefSeq" id="WP_382775554.1">
    <property type="nucleotide sequence ID" value="NZ_JBHXKZ010000020.1"/>
</dbReference>